<accession>A0ABD0JA73</accession>
<dbReference type="Proteomes" id="UP001519460">
    <property type="component" value="Unassembled WGS sequence"/>
</dbReference>
<name>A0ABD0JA73_9CAEN</name>
<feature type="compositionally biased region" description="Basic and acidic residues" evidence="1">
    <location>
        <begin position="33"/>
        <end position="50"/>
    </location>
</feature>
<sequence>MHTKTEDCSKTEEDTTSGKDTACRSMLKHRLPPKHERPVVENSPQKELKVQCRCGKSHKTRSTRLEQSLLMNSWLKGATMHTQHQTQEL</sequence>
<proteinExistence type="predicted"/>
<evidence type="ECO:0000313" key="3">
    <source>
        <dbReference type="Proteomes" id="UP001519460"/>
    </source>
</evidence>
<reference evidence="2 3" key="1">
    <citation type="journal article" date="2023" name="Sci. Data">
        <title>Genome assembly of the Korean intertidal mud-creeper Batillaria attramentaria.</title>
        <authorList>
            <person name="Patra A.K."/>
            <person name="Ho P.T."/>
            <person name="Jun S."/>
            <person name="Lee S.J."/>
            <person name="Kim Y."/>
            <person name="Won Y.J."/>
        </authorList>
    </citation>
    <scope>NUCLEOTIDE SEQUENCE [LARGE SCALE GENOMIC DNA]</scope>
    <source>
        <strain evidence="2">Wonlab-2016</strain>
    </source>
</reference>
<keyword evidence="3" id="KW-1185">Reference proteome</keyword>
<dbReference type="EMBL" id="JACVVK020000548">
    <property type="protein sequence ID" value="KAK7466727.1"/>
    <property type="molecule type" value="Genomic_DNA"/>
</dbReference>
<evidence type="ECO:0000313" key="2">
    <source>
        <dbReference type="EMBL" id="KAK7466727.1"/>
    </source>
</evidence>
<evidence type="ECO:0000256" key="1">
    <source>
        <dbReference type="SAM" id="MobiDB-lite"/>
    </source>
</evidence>
<protein>
    <submittedName>
        <fullName evidence="2">Uncharacterized protein</fullName>
    </submittedName>
</protein>
<organism evidence="2 3">
    <name type="scientific">Batillaria attramentaria</name>
    <dbReference type="NCBI Taxonomy" id="370345"/>
    <lineage>
        <taxon>Eukaryota</taxon>
        <taxon>Metazoa</taxon>
        <taxon>Spiralia</taxon>
        <taxon>Lophotrochozoa</taxon>
        <taxon>Mollusca</taxon>
        <taxon>Gastropoda</taxon>
        <taxon>Caenogastropoda</taxon>
        <taxon>Sorbeoconcha</taxon>
        <taxon>Cerithioidea</taxon>
        <taxon>Batillariidae</taxon>
        <taxon>Batillaria</taxon>
    </lineage>
</organism>
<gene>
    <name evidence="2" type="ORF">BaRGS_00037169</name>
</gene>
<comment type="caution">
    <text evidence="2">The sequence shown here is derived from an EMBL/GenBank/DDBJ whole genome shotgun (WGS) entry which is preliminary data.</text>
</comment>
<dbReference type="AlphaFoldDB" id="A0ABD0JA73"/>
<feature type="compositionally biased region" description="Basic and acidic residues" evidence="1">
    <location>
        <begin position="1"/>
        <end position="17"/>
    </location>
</feature>
<feature type="region of interest" description="Disordered" evidence="1">
    <location>
        <begin position="1"/>
        <end position="55"/>
    </location>
</feature>